<dbReference type="RefSeq" id="WP_086500694.1">
    <property type="nucleotide sequence ID" value="NZ_MSSV01000005.1"/>
</dbReference>
<reference evidence="2 4" key="2">
    <citation type="submission" date="2019-08" db="EMBL/GenBank/DDBJ databases">
        <title>Genome of Algoriphagus ratkowskyi IC026.</title>
        <authorList>
            <person name="Bowman J.P."/>
        </authorList>
    </citation>
    <scope>NUCLEOTIDE SEQUENCE [LARGE SCALE GENOMIC DNA]</scope>
    <source>
        <strain evidence="2 4">IC026</strain>
    </source>
</reference>
<proteinExistence type="predicted"/>
<name>A0A2W7RGI5_9BACT</name>
<dbReference type="Gene3D" id="2.130.10.10">
    <property type="entry name" value="YVTN repeat-like/Quinoprotein amine dehydrogenase"/>
    <property type="match status" value="2"/>
</dbReference>
<protein>
    <submittedName>
        <fullName evidence="1">Two component regulator with propeller domain</fullName>
    </submittedName>
</protein>
<dbReference type="InterPro" id="IPR011110">
    <property type="entry name" value="Reg_prop"/>
</dbReference>
<gene>
    <name evidence="2" type="ORF">ESW18_11095</name>
    <name evidence="1" type="ORF">LV84_01420</name>
</gene>
<dbReference type="OrthoDB" id="9806995at2"/>
<dbReference type="Pfam" id="PF07494">
    <property type="entry name" value="Reg_prop"/>
    <property type="match status" value="1"/>
</dbReference>
<dbReference type="SUPFAM" id="SSF63829">
    <property type="entry name" value="Calcium-dependent phosphotriesterase"/>
    <property type="match status" value="2"/>
</dbReference>
<dbReference type="Proteomes" id="UP000249115">
    <property type="component" value="Unassembled WGS sequence"/>
</dbReference>
<dbReference type="InterPro" id="IPR015943">
    <property type="entry name" value="WD40/YVTN_repeat-like_dom_sf"/>
</dbReference>
<dbReference type="EMBL" id="VORV01000006">
    <property type="protein sequence ID" value="TXD77902.1"/>
    <property type="molecule type" value="Genomic_DNA"/>
</dbReference>
<comment type="caution">
    <text evidence="1">The sequence shown here is derived from an EMBL/GenBank/DDBJ whole genome shotgun (WGS) entry which is preliminary data.</text>
</comment>
<evidence type="ECO:0000313" key="3">
    <source>
        <dbReference type="Proteomes" id="UP000249115"/>
    </source>
</evidence>
<evidence type="ECO:0000313" key="2">
    <source>
        <dbReference type="EMBL" id="TXD77902.1"/>
    </source>
</evidence>
<organism evidence="1 3">
    <name type="scientific">Algoriphagus ratkowskyi</name>
    <dbReference type="NCBI Taxonomy" id="57028"/>
    <lineage>
        <taxon>Bacteria</taxon>
        <taxon>Pseudomonadati</taxon>
        <taxon>Bacteroidota</taxon>
        <taxon>Cytophagia</taxon>
        <taxon>Cytophagales</taxon>
        <taxon>Cyclobacteriaceae</taxon>
        <taxon>Algoriphagus</taxon>
    </lineage>
</organism>
<sequence>MKYTFVIGLLFLTVQTVFGQHLYPEKYDACKLSSYCLDCGEPKAEVPQNAVESILSGLNQKSLKNINGLIRVQILVDTLGNSCLLSSENSTNVSSKNLSLQKAINSMPKWIPSMKDNIAQSASVSLELTFQDGKLGIRRVSFDFKYNTNFKSVGTPDVKGSKEKDLSVQWTVLSQSNSDLPWDMTRTVVSTNNNLWIGTDNGLVRMTNEKMEIFGVTNSAIKPVKYNQNIASSIRDAATDSRGNIWLAAGWDAYKFDGNKWTVYDSINSPIEWPRKIFSDNYGNVFLTSWDGLAKYDGENWSVIDSSNSALPSNKISGVYLDNQDRLWIGTFDGNIRIDKDQTIEFNESDSPLKEGSISQAFEDSKGNFWFDLYSKDKTKSGMWLLKPNGEWTSIRPRNSELFTKNDINDFLLDEENGVLWVALNSVGLIRYDIENDKWETYTPENSEVPSIHVMKLTKDKNGIIWAATFAGVIKMNK</sequence>
<reference evidence="1 3" key="1">
    <citation type="submission" date="2018-06" db="EMBL/GenBank/DDBJ databases">
        <title>Genomic Encyclopedia of Archaeal and Bacterial Type Strains, Phase II (KMG-II): from individual species to whole genera.</title>
        <authorList>
            <person name="Goeker M."/>
        </authorList>
    </citation>
    <scope>NUCLEOTIDE SEQUENCE [LARGE SCALE GENOMIC DNA]</scope>
    <source>
        <strain evidence="1 3">DSM 22686</strain>
    </source>
</reference>
<evidence type="ECO:0000313" key="4">
    <source>
        <dbReference type="Proteomes" id="UP000321927"/>
    </source>
</evidence>
<dbReference type="EMBL" id="QKZU01000005">
    <property type="protein sequence ID" value="PZX58216.1"/>
    <property type="molecule type" value="Genomic_DNA"/>
</dbReference>
<dbReference type="AlphaFoldDB" id="A0A2W7RGI5"/>
<accession>A0A2W7RGI5</accession>
<evidence type="ECO:0000313" key="1">
    <source>
        <dbReference type="EMBL" id="PZX58216.1"/>
    </source>
</evidence>
<keyword evidence="4" id="KW-1185">Reference proteome</keyword>
<dbReference type="Proteomes" id="UP000321927">
    <property type="component" value="Unassembled WGS sequence"/>
</dbReference>